<sequence>MIAMQYTIALPADYDMAIIRHRIADKGHLLDDFPGLAFKAWLYAARDDGALPGSDNLYAPFYLWRDSAGMSAFLGGAGFAALSHDFGRPKVYSWIPWQAELAGDLRGATFATREIAPLPGHADLAAWQRKEAEAARTAMADGALAAVTACNPADWTLVRFRLWPEMRTELAGAGQAYRVGHLSQPR</sequence>
<name>A0ABW8KDK5_9GAMM</name>
<organism evidence="1 2">
    <name type="scientific">Dyella agri</name>
    <dbReference type="NCBI Taxonomy" id="1926869"/>
    <lineage>
        <taxon>Bacteria</taxon>
        <taxon>Pseudomonadati</taxon>
        <taxon>Pseudomonadota</taxon>
        <taxon>Gammaproteobacteria</taxon>
        <taxon>Lysobacterales</taxon>
        <taxon>Rhodanobacteraceae</taxon>
        <taxon>Dyella</taxon>
    </lineage>
</organism>
<dbReference type="Proteomes" id="UP001620397">
    <property type="component" value="Unassembled WGS sequence"/>
</dbReference>
<accession>A0ABW8KDK5</accession>
<gene>
    <name evidence="1" type="ORF">ISP14_05380</name>
</gene>
<dbReference type="InterPro" id="IPR032349">
    <property type="entry name" value="DUF4865"/>
</dbReference>
<keyword evidence="2" id="KW-1185">Reference proteome</keyword>
<protein>
    <submittedName>
        <fullName evidence="1">DUF4865 family protein</fullName>
    </submittedName>
</protein>
<proteinExistence type="predicted"/>
<evidence type="ECO:0000313" key="2">
    <source>
        <dbReference type="Proteomes" id="UP001620397"/>
    </source>
</evidence>
<dbReference type="Pfam" id="PF16157">
    <property type="entry name" value="DUF4865"/>
    <property type="match status" value="1"/>
</dbReference>
<evidence type="ECO:0000313" key="1">
    <source>
        <dbReference type="EMBL" id="MFK2930220.1"/>
    </source>
</evidence>
<comment type="caution">
    <text evidence="1">The sequence shown here is derived from an EMBL/GenBank/DDBJ whole genome shotgun (WGS) entry which is preliminary data.</text>
</comment>
<dbReference type="EMBL" id="JADIKL010000002">
    <property type="protein sequence ID" value="MFK2930220.1"/>
    <property type="molecule type" value="Genomic_DNA"/>
</dbReference>
<reference evidence="1 2" key="1">
    <citation type="submission" date="2020-10" db="EMBL/GenBank/DDBJ databases">
        <title>Phylogeny of dyella-like bacteria.</title>
        <authorList>
            <person name="Fu J."/>
        </authorList>
    </citation>
    <scope>NUCLEOTIDE SEQUENCE [LARGE SCALE GENOMIC DNA]</scope>
    <source>
        <strain evidence="1 2">DKC-1</strain>
    </source>
</reference>